<dbReference type="CDD" id="cd07742">
    <property type="entry name" value="metallo-hydrolase-like_MBL-fold"/>
    <property type="match status" value="1"/>
</dbReference>
<dbReference type="AlphaFoldDB" id="A0A517XWW0"/>
<feature type="domain" description="Metallo-beta-lactamase" evidence="5">
    <location>
        <begin position="22"/>
        <end position="243"/>
    </location>
</feature>
<keyword evidence="4" id="KW-0862">Zinc</keyword>
<dbReference type="SUPFAM" id="SSF56281">
    <property type="entry name" value="Metallo-hydrolase/oxidoreductase"/>
    <property type="match status" value="1"/>
</dbReference>
<name>A0A517XWW0_9BACT</name>
<dbReference type="InterPro" id="IPR001279">
    <property type="entry name" value="Metallo-B-lactamas"/>
</dbReference>
<dbReference type="RefSeq" id="WP_238389257.1">
    <property type="nucleotide sequence ID" value="NZ_CP036273.1"/>
</dbReference>
<dbReference type="KEGG" id="uli:ETAA1_39760"/>
<keyword evidence="7" id="KW-1185">Reference proteome</keyword>
<dbReference type="PANTHER" id="PTHR42978">
    <property type="entry name" value="QUORUM-QUENCHING LACTONASE YTNP-RELATED-RELATED"/>
    <property type="match status" value="1"/>
</dbReference>
<proteinExistence type="inferred from homology"/>
<reference evidence="6 7" key="1">
    <citation type="submission" date="2019-02" db="EMBL/GenBank/DDBJ databases">
        <title>Deep-cultivation of Planctomycetes and their phenomic and genomic characterization uncovers novel biology.</title>
        <authorList>
            <person name="Wiegand S."/>
            <person name="Jogler M."/>
            <person name="Boedeker C."/>
            <person name="Pinto D."/>
            <person name="Vollmers J."/>
            <person name="Rivas-Marin E."/>
            <person name="Kohn T."/>
            <person name="Peeters S.H."/>
            <person name="Heuer A."/>
            <person name="Rast P."/>
            <person name="Oberbeckmann S."/>
            <person name="Bunk B."/>
            <person name="Jeske O."/>
            <person name="Meyerdierks A."/>
            <person name="Storesund J.E."/>
            <person name="Kallscheuer N."/>
            <person name="Luecker S."/>
            <person name="Lage O.M."/>
            <person name="Pohl T."/>
            <person name="Merkel B.J."/>
            <person name="Hornburger P."/>
            <person name="Mueller R.-W."/>
            <person name="Bruemmer F."/>
            <person name="Labrenz M."/>
            <person name="Spormann A.M."/>
            <person name="Op den Camp H."/>
            <person name="Overmann J."/>
            <person name="Amann R."/>
            <person name="Jetten M.S.M."/>
            <person name="Mascher T."/>
            <person name="Medema M.H."/>
            <person name="Devos D.P."/>
            <person name="Kaster A.-K."/>
            <person name="Ovreas L."/>
            <person name="Rohde M."/>
            <person name="Galperin M.Y."/>
            <person name="Jogler C."/>
        </authorList>
    </citation>
    <scope>NUCLEOTIDE SEQUENCE [LARGE SCALE GENOMIC DNA]</scope>
    <source>
        <strain evidence="6 7">ETA_A1</strain>
    </source>
</reference>
<dbReference type="PANTHER" id="PTHR42978:SF3">
    <property type="entry name" value="BLR3078 PROTEIN"/>
    <property type="match status" value="1"/>
</dbReference>
<comment type="similarity">
    <text evidence="1">Belongs to the metallo-beta-lactamase superfamily.</text>
</comment>
<evidence type="ECO:0000313" key="6">
    <source>
        <dbReference type="EMBL" id="QDU22001.1"/>
    </source>
</evidence>
<dbReference type="Proteomes" id="UP000319576">
    <property type="component" value="Chromosome"/>
</dbReference>
<protein>
    <submittedName>
        <fullName evidence="6">Metallo-beta-lactamase superfamily protein</fullName>
    </submittedName>
</protein>
<keyword evidence="3" id="KW-0378">Hydrolase</keyword>
<evidence type="ECO:0000259" key="5">
    <source>
        <dbReference type="SMART" id="SM00849"/>
    </source>
</evidence>
<evidence type="ECO:0000256" key="3">
    <source>
        <dbReference type="ARBA" id="ARBA00022801"/>
    </source>
</evidence>
<dbReference type="SMART" id="SM00849">
    <property type="entry name" value="Lactamase_B"/>
    <property type="match status" value="1"/>
</dbReference>
<dbReference type="InterPro" id="IPR051013">
    <property type="entry name" value="MBL_superfamily_lactonases"/>
</dbReference>
<dbReference type="Gene3D" id="3.60.15.10">
    <property type="entry name" value="Ribonuclease Z/Hydroxyacylglutathione hydrolase-like"/>
    <property type="match status" value="1"/>
</dbReference>
<dbReference type="EMBL" id="CP036273">
    <property type="protein sequence ID" value="QDU22001.1"/>
    <property type="molecule type" value="Genomic_DNA"/>
</dbReference>
<evidence type="ECO:0000256" key="1">
    <source>
        <dbReference type="ARBA" id="ARBA00007749"/>
    </source>
</evidence>
<dbReference type="Pfam" id="PF00753">
    <property type="entry name" value="Lactamase_B"/>
    <property type="match status" value="1"/>
</dbReference>
<sequence>MSVVARHLNCGWLHAPPNPRASCHCLLLEAPTGLALIDTGVGLHDVRDPEGRIGRELIELVGFQFREEDTALRQVERLGFRADDVRDIVLTHADPDHAGGLADFPFARVHLAAEELDALSAGNARYLPAQFAHEPRWEPHAHSGMTWFGLPARPLNLGAEVLLVPLFGHTSGHCGVAVRTGGRWLLHAGDAYYLRVELERDDHPVSALAAARAEDDVARRRAVAALRRLTRDHALELDVIGYHDVGEFPPGWVQP</sequence>
<gene>
    <name evidence="6" type="ORF">ETAA1_39760</name>
</gene>
<evidence type="ECO:0000313" key="7">
    <source>
        <dbReference type="Proteomes" id="UP000319576"/>
    </source>
</evidence>
<organism evidence="6 7">
    <name type="scientific">Urbifossiella limnaea</name>
    <dbReference type="NCBI Taxonomy" id="2528023"/>
    <lineage>
        <taxon>Bacteria</taxon>
        <taxon>Pseudomonadati</taxon>
        <taxon>Planctomycetota</taxon>
        <taxon>Planctomycetia</taxon>
        <taxon>Gemmatales</taxon>
        <taxon>Gemmataceae</taxon>
        <taxon>Urbifossiella</taxon>
    </lineage>
</organism>
<accession>A0A517XWW0</accession>
<evidence type="ECO:0000256" key="4">
    <source>
        <dbReference type="ARBA" id="ARBA00022833"/>
    </source>
</evidence>
<dbReference type="InterPro" id="IPR036866">
    <property type="entry name" value="RibonucZ/Hydroxyglut_hydro"/>
</dbReference>
<keyword evidence="2" id="KW-0479">Metal-binding</keyword>
<evidence type="ECO:0000256" key="2">
    <source>
        <dbReference type="ARBA" id="ARBA00022723"/>
    </source>
</evidence>
<dbReference type="GO" id="GO:0016787">
    <property type="term" value="F:hydrolase activity"/>
    <property type="evidence" value="ECO:0007669"/>
    <property type="project" value="UniProtKB-KW"/>
</dbReference>
<dbReference type="GO" id="GO:0046872">
    <property type="term" value="F:metal ion binding"/>
    <property type="evidence" value="ECO:0007669"/>
    <property type="project" value="UniProtKB-KW"/>
</dbReference>